<proteinExistence type="predicted"/>
<comment type="caution">
    <text evidence="2">The sequence shown here is derived from an EMBL/GenBank/DDBJ whole genome shotgun (WGS) entry which is preliminary data.</text>
</comment>
<feature type="non-terminal residue" evidence="2">
    <location>
        <position position="1"/>
    </location>
</feature>
<protein>
    <recommendedName>
        <fullName evidence="1">RNA helicase aquarius N-terminal domain-containing protein</fullName>
    </recommendedName>
</protein>
<evidence type="ECO:0000313" key="2">
    <source>
        <dbReference type="EMBL" id="CAF4202723.1"/>
    </source>
</evidence>
<reference evidence="2" key="1">
    <citation type="submission" date="2021-02" db="EMBL/GenBank/DDBJ databases">
        <authorList>
            <person name="Nowell W R."/>
        </authorList>
    </citation>
    <scope>NUCLEOTIDE SEQUENCE</scope>
</reference>
<dbReference type="Pfam" id="PF16399">
    <property type="entry name" value="Aquarius_N_1st"/>
    <property type="match status" value="1"/>
</dbReference>
<name>A0A8S2S798_9BILA</name>
<accession>A0A8S2S798</accession>
<gene>
    <name evidence="2" type="ORF">SMN809_LOCUS21963</name>
</gene>
<feature type="domain" description="RNA helicase aquarius N-terminal" evidence="1">
    <location>
        <begin position="2"/>
        <end position="73"/>
    </location>
</feature>
<evidence type="ECO:0000259" key="1">
    <source>
        <dbReference type="Pfam" id="PF16399"/>
    </source>
</evidence>
<dbReference type="Proteomes" id="UP000676336">
    <property type="component" value="Unassembled WGS sequence"/>
</dbReference>
<dbReference type="InterPro" id="IPR032174">
    <property type="entry name" value="Aquarius_N"/>
</dbReference>
<dbReference type="AlphaFoldDB" id="A0A8S2S798"/>
<sequence length="73" mass="8921">RRAYDRLVVDEIYIKELLGTNFNLRRIVLLEFSQYLENFLWPNLNPDQCSPYHVMSVCVMVNEKFRERVQPWD</sequence>
<feature type="non-terminal residue" evidence="2">
    <location>
        <position position="73"/>
    </location>
</feature>
<organism evidence="2 3">
    <name type="scientific">Rotaria magnacalcarata</name>
    <dbReference type="NCBI Taxonomy" id="392030"/>
    <lineage>
        <taxon>Eukaryota</taxon>
        <taxon>Metazoa</taxon>
        <taxon>Spiralia</taxon>
        <taxon>Gnathifera</taxon>
        <taxon>Rotifera</taxon>
        <taxon>Eurotatoria</taxon>
        <taxon>Bdelloidea</taxon>
        <taxon>Philodinida</taxon>
        <taxon>Philodinidae</taxon>
        <taxon>Rotaria</taxon>
    </lineage>
</organism>
<dbReference type="EMBL" id="CAJOBI010018828">
    <property type="protein sequence ID" value="CAF4202723.1"/>
    <property type="molecule type" value="Genomic_DNA"/>
</dbReference>
<evidence type="ECO:0000313" key="3">
    <source>
        <dbReference type="Proteomes" id="UP000676336"/>
    </source>
</evidence>